<keyword evidence="3" id="KW-0677">Repeat</keyword>
<evidence type="ECO:0000256" key="2">
    <source>
        <dbReference type="ARBA" id="ARBA00022679"/>
    </source>
</evidence>
<comment type="caution">
    <text evidence="7">The sequence shown here is derived from an EMBL/GenBank/DDBJ whole genome shotgun (WGS) entry which is preliminary data.</text>
</comment>
<dbReference type="Pfam" id="PF17836">
    <property type="entry name" value="PglD_N"/>
    <property type="match status" value="1"/>
</dbReference>
<dbReference type="InterPro" id="IPR011004">
    <property type="entry name" value="Trimer_LpxA-like_sf"/>
</dbReference>
<dbReference type="InterPro" id="IPR050179">
    <property type="entry name" value="Trans_hexapeptide_repeat"/>
</dbReference>
<organism evidence="7 8">
    <name type="scientific">Fulvivirga marina</name>
    <dbReference type="NCBI Taxonomy" id="2494733"/>
    <lineage>
        <taxon>Bacteria</taxon>
        <taxon>Pseudomonadati</taxon>
        <taxon>Bacteroidota</taxon>
        <taxon>Cytophagia</taxon>
        <taxon>Cytophagales</taxon>
        <taxon>Fulvivirgaceae</taxon>
        <taxon>Fulvivirga</taxon>
    </lineage>
</organism>
<protein>
    <submittedName>
        <fullName evidence="7">Acetyltransferase</fullName>
    </submittedName>
</protein>
<dbReference type="GO" id="GO:0016740">
    <property type="term" value="F:transferase activity"/>
    <property type="evidence" value="ECO:0007669"/>
    <property type="project" value="UniProtKB-KW"/>
</dbReference>
<dbReference type="Proteomes" id="UP000614216">
    <property type="component" value="Unassembled WGS sequence"/>
</dbReference>
<dbReference type="CDD" id="cd03360">
    <property type="entry name" value="LbH_AT_putative"/>
    <property type="match status" value="1"/>
</dbReference>
<evidence type="ECO:0000259" key="6">
    <source>
        <dbReference type="Pfam" id="PF17836"/>
    </source>
</evidence>
<dbReference type="EMBL" id="JAEUGD010000001">
    <property type="protein sequence ID" value="MBL6444775.1"/>
    <property type="molecule type" value="Genomic_DNA"/>
</dbReference>
<dbReference type="PANTHER" id="PTHR43300:SF7">
    <property type="entry name" value="UDP-N-ACETYLBACILLOSAMINE N-ACETYLTRANSFERASE"/>
    <property type="match status" value="1"/>
</dbReference>
<dbReference type="AlphaFoldDB" id="A0A937FST4"/>
<evidence type="ECO:0000313" key="8">
    <source>
        <dbReference type="Proteomes" id="UP000614216"/>
    </source>
</evidence>
<sequence length="206" mass="21597">MKDIAIYGAGGLGREVKTIIDAINLKKKTYNFIGYFDDDRGKNGVIGDLNDLNKWSSPLHLIIGIGAPAIKFKLVSQITSPYVSFPILIHPTVIIGNLSKVTIGQGTVLAAGSILTTDIHIGNHVLINLNTTIGHDVSIGRFTSVMPGVNIAGNIKIGELVLVGAGASLINAIVIGKSAIVGAGAVVLREVKEETTVVGVPANQKW</sequence>
<dbReference type="SUPFAM" id="SSF51161">
    <property type="entry name" value="Trimeric LpxA-like enzymes"/>
    <property type="match status" value="1"/>
</dbReference>
<evidence type="ECO:0000256" key="3">
    <source>
        <dbReference type="ARBA" id="ARBA00022737"/>
    </source>
</evidence>
<feature type="domain" description="PglD N-terminal" evidence="6">
    <location>
        <begin position="3"/>
        <end position="77"/>
    </location>
</feature>
<evidence type="ECO:0000256" key="4">
    <source>
        <dbReference type="PIRSR" id="PIRSR620019-1"/>
    </source>
</evidence>
<feature type="site" description="Increases basicity of active site His" evidence="4">
    <location>
        <position position="136"/>
    </location>
</feature>
<evidence type="ECO:0000256" key="5">
    <source>
        <dbReference type="PIRSR" id="PIRSR620019-2"/>
    </source>
</evidence>
<proteinExistence type="inferred from homology"/>
<dbReference type="NCBIfam" id="TIGR03570">
    <property type="entry name" value="NeuD_NnaD"/>
    <property type="match status" value="1"/>
</dbReference>
<feature type="active site" description="Proton acceptor" evidence="4">
    <location>
        <position position="135"/>
    </location>
</feature>
<keyword evidence="2" id="KW-0808">Transferase</keyword>
<evidence type="ECO:0000313" key="7">
    <source>
        <dbReference type="EMBL" id="MBL6444775.1"/>
    </source>
</evidence>
<name>A0A937FST4_9BACT</name>
<dbReference type="InterPro" id="IPR018357">
    <property type="entry name" value="Hexapep_transf_CS"/>
</dbReference>
<dbReference type="InterPro" id="IPR041561">
    <property type="entry name" value="PglD_N"/>
</dbReference>
<feature type="binding site" evidence="5">
    <location>
        <position position="66"/>
    </location>
    <ligand>
        <name>substrate</name>
    </ligand>
</feature>
<evidence type="ECO:0000256" key="1">
    <source>
        <dbReference type="ARBA" id="ARBA00007274"/>
    </source>
</evidence>
<dbReference type="Gene3D" id="3.40.50.20">
    <property type="match status" value="1"/>
</dbReference>
<keyword evidence="8" id="KW-1185">Reference proteome</keyword>
<reference evidence="7" key="1">
    <citation type="submission" date="2021-01" db="EMBL/GenBank/DDBJ databases">
        <title>Fulvivirga kasyanovii gen. nov., sp nov., a novel member of the phylum Bacteroidetes isolated from seawater in a mussel farm.</title>
        <authorList>
            <person name="Zhao L.-H."/>
            <person name="Wang Z.-J."/>
        </authorList>
    </citation>
    <scope>NUCLEOTIDE SEQUENCE</scope>
    <source>
        <strain evidence="7">29W222</strain>
    </source>
</reference>
<accession>A0A937FST4</accession>
<dbReference type="Gene3D" id="2.160.10.10">
    <property type="entry name" value="Hexapeptide repeat proteins"/>
    <property type="match status" value="1"/>
</dbReference>
<dbReference type="RefSeq" id="WP_202854316.1">
    <property type="nucleotide sequence ID" value="NZ_JAEUGD010000001.1"/>
</dbReference>
<gene>
    <name evidence="7" type="ORF">JMN32_00535</name>
</gene>
<comment type="similarity">
    <text evidence="1">Belongs to the transferase hexapeptide repeat family.</text>
</comment>
<dbReference type="PROSITE" id="PS00101">
    <property type="entry name" value="HEXAPEP_TRANSFERASES"/>
    <property type="match status" value="1"/>
</dbReference>
<dbReference type="InterPro" id="IPR020019">
    <property type="entry name" value="AcTrfase_PglD-like"/>
</dbReference>
<dbReference type="PANTHER" id="PTHR43300">
    <property type="entry name" value="ACETYLTRANSFERASE"/>
    <property type="match status" value="1"/>
</dbReference>